<comment type="caution">
    <text evidence="1">The sequence shown here is derived from an EMBL/GenBank/DDBJ whole genome shotgun (WGS) entry which is preliminary data.</text>
</comment>
<evidence type="ECO:0000313" key="1">
    <source>
        <dbReference type="EMBL" id="EPX84789.1"/>
    </source>
</evidence>
<gene>
    <name evidence="1" type="ORF">Salmuc_01362</name>
</gene>
<evidence type="ECO:0000313" key="2">
    <source>
        <dbReference type="Proteomes" id="UP000015347"/>
    </source>
</evidence>
<reference evidence="2" key="1">
    <citation type="journal article" date="2014" name="Stand. Genomic Sci.">
        <title>Genome sequence of the exopolysaccharide-producing Salipiger mucosus type strain (DSM 16094(T)), a moderately halophilic member of the Roseobacter clade.</title>
        <authorList>
            <person name="Riedel T."/>
            <person name="Spring S."/>
            <person name="Fiebig A."/>
            <person name="Petersen J."/>
            <person name="Kyrpides N.C."/>
            <person name="Goker M."/>
            <person name="Klenk H.P."/>
        </authorList>
    </citation>
    <scope>NUCLEOTIDE SEQUENCE [LARGE SCALE GENOMIC DNA]</scope>
    <source>
        <strain evidence="2">DSM 16094</strain>
    </source>
</reference>
<protein>
    <submittedName>
        <fullName evidence="1">Uncharacterized protein</fullName>
    </submittedName>
</protein>
<proteinExistence type="predicted"/>
<dbReference type="AlphaFoldDB" id="S9SES6"/>
<dbReference type="EMBL" id="APVH01000012">
    <property type="protein sequence ID" value="EPX84789.1"/>
    <property type="molecule type" value="Genomic_DNA"/>
</dbReference>
<name>S9SES6_9RHOB</name>
<keyword evidence="2" id="KW-1185">Reference proteome</keyword>
<accession>S9SES6</accession>
<dbReference type="HOGENOM" id="CLU_2095140_0_0_5"/>
<sequence>MPNEHSGATFPNGAGLYCTGFALEIQEKLGDRVAVYGFFAEDNPGTVWDRLANGHDFAVIDDRFIVDPWVSDMEQEGQGVYDLEDDDDTAEIARLYGARANWDVVSPAPTPGRPGP</sequence>
<dbReference type="Proteomes" id="UP000015347">
    <property type="component" value="Unassembled WGS sequence"/>
</dbReference>
<organism evidence="1 2">
    <name type="scientific">Salipiger mucosus DSM 16094</name>
    <dbReference type="NCBI Taxonomy" id="1123237"/>
    <lineage>
        <taxon>Bacteria</taxon>
        <taxon>Pseudomonadati</taxon>
        <taxon>Pseudomonadota</taxon>
        <taxon>Alphaproteobacteria</taxon>
        <taxon>Rhodobacterales</taxon>
        <taxon>Roseobacteraceae</taxon>
        <taxon>Salipiger</taxon>
    </lineage>
</organism>